<keyword evidence="2" id="KW-0813">Transport</keyword>
<reference evidence="8 9" key="1">
    <citation type="submission" date="2016-07" db="EMBL/GenBank/DDBJ databases">
        <title>Pervasive Adenine N6-methylation of Active Genes in Fungi.</title>
        <authorList>
            <consortium name="DOE Joint Genome Institute"/>
            <person name="Mondo S.J."/>
            <person name="Dannebaum R.O."/>
            <person name="Kuo R.C."/>
            <person name="Labutti K."/>
            <person name="Haridas S."/>
            <person name="Kuo A."/>
            <person name="Salamov A."/>
            <person name="Ahrendt S.R."/>
            <person name="Lipzen A."/>
            <person name="Sullivan W."/>
            <person name="Andreopoulos W.B."/>
            <person name="Clum A."/>
            <person name="Lindquist E."/>
            <person name="Daum C."/>
            <person name="Ramamoorthy G.K."/>
            <person name="Gryganskyi A."/>
            <person name="Culley D."/>
            <person name="Magnuson J.K."/>
            <person name="James T.Y."/>
            <person name="O'Malley M.A."/>
            <person name="Stajich J.E."/>
            <person name="Spatafora J.W."/>
            <person name="Visel A."/>
            <person name="Grigoriev I.V."/>
        </authorList>
    </citation>
    <scope>NUCLEOTIDE SEQUENCE [LARGE SCALE GENOMIC DNA]</scope>
    <source>
        <strain evidence="8 9">62-1032</strain>
    </source>
</reference>
<keyword evidence="5 6" id="KW-0472">Membrane</keyword>
<comment type="subcellular location">
    <subcellularLocation>
        <location evidence="1">Membrane</location>
        <topology evidence="1">Multi-pass membrane protein</topology>
    </subcellularLocation>
</comment>
<feature type="transmembrane region" description="Helical" evidence="6">
    <location>
        <begin position="101"/>
        <end position="118"/>
    </location>
</feature>
<protein>
    <submittedName>
        <fullName evidence="8">MFS general substrate transporter</fullName>
    </submittedName>
</protein>
<dbReference type="InterPro" id="IPR036259">
    <property type="entry name" value="MFS_trans_sf"/>
</dbReference>
<evidence type="ECO:0000256" key="4">
    <source>
        <dbReference type="ARBA" id="ARBA00022989"/>
    </source>
</evidence>
<sequence>MDQVATRCRAATNLQGTKNGALLDDEKAQDSLAYQQAERRVVWKIDLLLMPILTTSFGIQYWDKAILSSASIFGIIKDLGLSTTSPEGVVSTLRYSTANSAFYWGYIVAVLPFAILLQRFPIAKALSLIIFFWGVTVILTVVVTDYKGLIVQRVFLGLLESCVSPGFVVITGMFYKKSEQATRLGIWYSATGIFSMLSGLVNFGLGHAGGSLHPWKYMYLFAGAFTIVWASVVFYFIPDSPQTSHRWFNEEERAILARRSRESMIGAIGPTKFKWNHAREAVTDIKLYIFFLQGAAIYVCNGGVTAFGARIVSSFGYSSLTTIVILIPGGAFTCVSIYLFSWLSDKYKNITTYLIPISCIPVLVGSLVIWLASWQHRGVPLFGYYLLPTFGAPYVLVLASSAVNVAGSTKKAIAAGAIFVGYNVGNIVAPYLVLTPEKPIHYRTTWISIIICMGITSVLSLILRLVLIRENRRRDALQGSGESNEAINVIEQRQEELDLTDGENKSFRYSL</sequence>
<name>A0A1Y2FHR5_9BASI</name>
<dbReference type="Proteomes" id="UP000193467">
    <property type="component" value="Unassembled WGS sequence"/>
</dbReference>
<comment type="caution">
    <text evidence="8">The sequence shown here is derived from an EMBL/GenBank/DDBJ whole genome shotgun (WGS) entry which is preliminary data.</text>
</comment>
<dbReference type="PANTHER" id="PTHR43791:SF55">
    <property type="entry name" value="TRANSPORTER, PUTATIVE (AFU_ORTHOLOGUE AFUA_6G01820)-RELATED"/>
    <property type="match status" value="1"/>
</dbReference>
<evidence type="ECO:0000256" key="2">
    <source>
        <dbReference type="ARBA" id="ARBA00022448"/>
    </source>
</evidence>
<dbReference type="AlphaFoldDB" id="A0A1Y2FHR5"/>
<evidence type="ECO:0000256" key="6">
    <source>
        <dbReference type="SAM" id="Phobius"/>
    </source>
</evidence>
<dbReference type="Pfam" id="PF07690">
    <property type="entry name" value="MFS_1"/>
    <property type="match status" value="1"/>
</dbReference>
<dbReference type="PANTHER" id="PTHR43791">
    <property type="entry name" value="PERMEASE-RELATED"/>
    <property type="match status" value="1"/>
</dbReference>
<dbReference type="InterPro" id="IPR011701">
    <property type="entry name" value="MFS"/>
</dbReference>
<dbReference type="OrthoDB" id="6730379at2759"/>
<gene>
    <name evidence="8" type="ORF">BCR35DRAFT_303315</name>
</gene>
<feature type="transmembrane region" description="Helical" evidence="6">
    <location>
        <begin position="217"/>
        <end position="237"/>
    </location>
</feature>
<dbReference type="GO" id="GO:0016020">
    <property type="term" value="C:membrane"/>
    <property type="evidence" value="ECO:0007669"/>
    <property type="project" value="UniProtKB-SubCell"/>
</dbReference>
<evidence type="ECO:0000256" key="3">
    <source>
        <dbReference type="ARBA" id="ARBA00022692"/>
    </source>
</evidence>
<feature type="transmembrane region" description="Helical" evidence="6">
    <location>
        <begin position="352"/>
        <end position="372"/>
    </location>
</feature>
<dbReference type="GO" id="GO:0022857">
    <property type="term" value="F:transmembrane transporter activity"/>
    <property type="evidence" value="ECO:0007669"/>
    <property type="project" value="InterPro"/>
</dbReference>
<evidence type="ECO:0000313" key="9">
    <source>
        <dbReference type="Proteomes" id="UP000193467"/>
    </source>
</evidence>
<keyword evidence="4 6" id="KW-1133">Transmembrane helix</keyword>
<proteinExistence type="predicted"/>
<accession>A0A1Y2FHR5</accession>
<feature type="domain" description="Major facilitator superfamily (MFS) profile" evidence="7">
    <location>
        <begin position="49"/>
        <end position="472"/>
    </location>
</feature>
<evidence type="ECO:0000259" key="7">
    <source>
        <dbReference type="PROSITE" id="PS50850"/>
    </source>
</evidence>
<keyword evidence="3 6" id="KW-0812">Transmembrane</keyword>
<feature type="transmembrane region" description="Helical" evidence="6">
    <location>
        <begin position="150"/>
        <end position="174"/>
    </location>
</feature>
<dbReference type="Gene3D" id="1.20.1250.20">
    <property type="entry name" value="MFS general substrate transporter like domains"/>
    <property type="match status" value="2"/>
</dbReference>
<dbReference type="PROSITE" id="PS50850">
    <property type="entry name" value="MFS"/>
    <property type="match status" value="1"/>
</dbReference>
<feature type="transmembrane region" description="Helical" evidence="6">
    <location>
        <begin position="287"/>
        <end position="309"/>
    </location>
</feature>
<organism evidence="8 9">
    <name type="scientific">Leucosporidium creatinivorum</name>
    <dbReference type="NCBI Taxonomy" id="106004"/>
    <lineage>
        <taxon>Eukaryota</taxon>
        <taxon>Fungi</taxon>
        <taxon>Dikarya</taxon>
        <taxon>Basidiomycota</taxon>
        <taxon>Pucciniomycotina</taxon>
        <taxon>Microbotryomycetes</taxon>
        <taxon>Leucosporidiales</taxon>
        <taxon>Leucosporidium</taxon>
    </lineage>
</organism>
<evidence type="ECO:0000256" key="5">
    <source>
        <dbReference type="ARBA" id="ARBA00023136"/>
    </source>
</evidence>
<feature type="transmembrane region" description="Helical" evidence="6">
    <location>
        <begin position="412"/>
        <end position="434"/>
    </location>
</feature>
<dbReference type="SUPFAM" id="SSF103473">
    <property type="entry name" value="MFS general substrate transporter"/>
    <property type="match status" value="1"/>
</dbReference>
<dbReference type="EMBL" id="MCGR01000019">
    <property type="protein sequence ID" value="ORY83479.1"/>
    <property type="molecule type" value="Genomic_DNA"/>
</dbReference>
<keyword evidence="9" id="KW-1185">Reference proteome</keyword>
<feature type="transmembrane region" description="Helical" evidence="6">
    <location>
        <begin position="446"/>
        <end position="467"/>
    </location>
</feature>
<feature type="transmembrane region" description="Helical" evidence="6">
    <location>
        <begin position="125"/>
        <end position="144"/>
    </location>
</feature>
<dbReference type="InterPro" id="IPR020846">
    <property type="entry name" value="MFS_dom"/>
</dbReference>
<dbReference type="STRING" id="106004.A0A1Y2FHR5"/>
<feature type="transmembrane region" description="Helical" evidence="6">
    <location>
        <begin position="315"/>
        <end position="340"/>
    </location>
</feature>
<evidence type="ECO:0000256" key="1">
    <source>
        <dbReference type="ARBA" id="ARBA00004141"/>
    </source>
</evidence>
<evidence type="ECO:0000313" key="8">
    <source>
        <dbReference type="EMBL" id="ORY83479.1"/>
    </source>
</evidence>
<dbReference type="InParanoid" id="A0A1Y2FHR5"/>
<feature type="transmembrane region" description="Helical" evidence="6">
    <location>
        <begin position="384"/>
        <end position="405"/>
    </location>
</feature>
<feature type="transmembrane region" description="Helical" evidence="6">
    <location>
        <begin position="41"/>
        <end position="62"/>
    </location>
</feature>
<feature type="transmembrane region" description="Helical" evidence="6">
    <location>
        <begin position="186"/>
        <end position="205"/>
    </location>
</feature>